<evidence type="ECO:0000256" key="1">
    <source>
        <dbReference type="ARBA" id="ARBA00004561"/>
    </source>
</evidence>
<gene>
    <name evidence="5" type="ORF">SAMN05192542_101383</name>
</gene>
<dbReference type="GO" id="GO:0009289">
    <property type="term" value="C:pilus"/>
    <property type="evidence" value="ECO:0007669"/>
    <property type="project" value="UniProtKB-SubCell"/>
</dbReference>
<dbReference type="EMBL" id="FOAJ01000001">
    <property type="protein sequence ID" value="SEK26798.1"/>
    <property type="molecule type" value="Genomic_DNA"/>
</dbReference>
<dbReference type="InterPro" id="IPR008966">
    <property type="entry name" value="Adhesion_dom_sf"/>
</dbReference>
<evidence type="ECO:0000256" key="3">
    <source>
        <dbReference type="ARBA" id="ARBA00022729"/>
    </source>
</evidence>
<organism evidence="5 6">
    <name type="scientific">Paraburkholderia caballeronis</name>
    <dbReference type="NCBI Taxonomy" id="416943"/>
    <lineage>
        <taxon>Bacteria</taxon>
        <taxon>Pseudomonadati</taxon>
        <taxon>Pseudomonadota</taxon>
        <taxon>Betaproteobacteria</taxon>
        <taxon>Burkholderiales</taxon>
        <taxon>Burkholderiaceae</taxon>
        <taxon>Paraburkholderia</taxon>
    </lineage>
</organism>
<accession>A0A1H7FLG0</accession>
<reference evidence="6" key="1">
    <citation type="submission" date="2016-10" db="EMBL/GenBank/DDBJ databases">
        <authorList>
            <person name="Varghese N."/>
            <person name="Submissions S."/>
        </authorList>
    </citation>
    <scope>NUCLEOTIDE SEQUENCE [LARGE SCALE GENOMIC DNA]</scope>
    <source>
        <strain evidence="6">LMG 26416</strain>
    </source>
</reference>
<protein>
    <submittedName>
        <fullName evidence="5">Major type 1 subunit fimbrin (Pilin)</fullName>
    </submittedName>
</protein>
<dbReference type="InterPro" id="IPR036937">
    <property type="entry name" value="Adhesion_dom_fimbrial_sf"/>
</dbReference>
<keyword evidence="6" id="KW-1185">Reference proteome</keyword>
<dbReference type="GO" id="GO:0043709">
    <property type="term" value="P:cell adhesion involved in single-species biofilm formation"/>
    <property type="evidence" value="ECO:0007669"/>
    <property type="project" value="TreeGrafter"/>
</dbReference>
<dbReference type="AlphaFoldDB" id="A0A1H7FLG0"/>
<dbReference type="PANTHER" id="PTHR33420">
    <property type="entry name" value="FIMBRIAL SUBUNIT ELFA-RELATED"/>
    <property type="match status" value="1"/>
</dbReference>
<comment type="subcellular location">
    <subcellularLocation>
        <location evidence="1">Fimbrium</location>
    </subcellularLocation>
</comment>
<keyword evidence="4" id="KW-0281">Fimbrium</keyword>
<dbReference type="InterPro" id="IPR039458">
    <property type="entry name" value="FimA-like"/>
</dbReference>
<dbReference type="RefSeq" id="WP_258365117.1">
    <property type="nucleotide sequence ID" value="NZ_QICY01000006.1"/>
</dbReference>
<evidence type="ECO:0000256" key="2">
    <source>
        <dbReference type="ARBA" id="ARBA00006671"/>
    </source>
</evidence>
<comment type="similarity">
    <text evidence="2">Belongs to the fimbrial protein family.</text>
</comment>
<sequence length="196" mass="19878">MKGVMTAAKTGAKTGATRLAALTLAFVTAVALVRGDDARAATSASVTLNFTGTYIGSTCNVIGASDMTVTLPTMSAQSLATAGQTAGSTVFSIPIQCDSETTGVRAYFENGPATDPATGNLSLQAVDGQSSAQNVQVALQNIDGSPIRIGDRSTVKVIPVAATTPTTISFIATYYATGMASPGVVRAFVTYVLELP</sequence>
<dbReference type="Gene3D" id="2.60.40.1090">
    <property type="entry name" value="Fimbrial-type adhesion domain"/>
    <property type="match status" value="1"/>
</dbReference>
<keyword evidence="3" id="KW-0732">Signal</keyword>
<evidence type="ECO:0000256" key="4">
    <source>
        <dbReference type="ARBA" id="ARBA00023263"/>
    </source>
</evidence>
<dbReference type="STRING" id="416943.SAMN05445871_5861"/>
<dbReference type="SUPFAM" id="SSF49401">
    <property type="entry name" value="Bacterial adhesins"/>
    <property type="match status" value="1"/>
</dbReference>
<dbReference type="Proteomes" id="UP000199120">
    <property type="component" value="Unassembled WGS sequence"/>
</dbReference>
<dbReference type="PANTHER" id="PTHR33420:SF3">
    <property type="entry name" value="FIMBRIAL SUBUNIT ELFA"/>
    <property type="match status" value="1"/>
</dbReference>
<name>A0A1H7FLG0_9BURK</name>
<dbReference type="InterPro" id="IPR050263">
    <property type="entry name" value="Bact_Fimbrial_Adh_Pro"/>
</dbReference>
<dbReference type="Pfam" id="PF16970">
    <property type="entry name" value="FimA"/>
    <property type="match status" value="1"/>
</dbReference>
<evidence type="ECO:0000313" key="5">
    <source>
        <dbReference type="EMBL" id="SEK26798.1"/>
    </source>
</evidence>
<evidence type="ECO:0000313" key="6">
    <source>
        <dbReference type="Proteomes" id="UP000199120"/>
    </source>
</evidence>
<proteinExistence type="inferred from homology"/>